<keyword evidence="8" id="KW-1185">Reference proteome</keyword>
<dbReference type="GO" id="GO:0006412">
    <property type="term" value="P:translation"/>
    <property type="evidence" value="ECO:0007669"/>
    <property type="project" value="TreeGrafter"/>
</dbReference>
<feature type="domain" description="Ribosome maturation factor RimP C-terminal" evidence="6">
    <location>
        <begin position="112"/>
        <end position="182"/>
    </location>
</feature>
<dbReference type="InterPro" id="IPR003728">
    <property type="entry name" value="Ribosome_maturation_RimP"/>
</dbReference>
<dbReference type="PANTHER" id="PTHR33867">
    <property type="entry name" value="RIBOSOME MATURATION FACTOR RIMP"/>
    <property type="match status" value="1"/>
</dbReference>
<dbReference type="Proteomes" id="UP000470384">
    <property type="component" value="Unassembled WGS sequence"/>
</dbReference>
<dbReference type="FunFam" id="3.30.300.70:FF:000001">
    <property type="entry name" value="Ribosome maturation factor RimP"/>
    <property type="match status" value="1"/>
</dbReference>
<comment type="subcellular location">
    <subcellularLocation>
        <location evidence="3">Cytoplasm</location>
    </subcellularLocation>
</comment>
<evidence type="ECO:0000256" key="3">
    <source>
        <dbReference type="HAMAP-Rule" id="MF_01077"/>
    </source>
</evidence>
<proteinExistence type="inferred from homology"/>
<dbReference type="NCBIfam" id="NF000932">
    <property type="entry name" value="PRK00092.2-5"/>
    <property type="match status" value="1"/>
</dbReference>
<sequence>MAATVGSGAPAGPFFVAGDQGLSLKAKTPAEERIEAMITPLVESMGYEIVRVRIIGSGSPTLQIMAERPDGTMPIEGCEEVSRAISAALDVEDPISGKYTLEVSSPGIDRPLTREKDFETWSGHLAKVEMQMPIDGRKRFRGIIDGFEDGEIRIAVEIEGFSELQVVGLPFADLHDAKLVLTDELIKQAEKISAANGAGPAAANTNTPTELVTKKDPLEEETTE</sequence>
<evidence type="ECO:0000259" key="5">
    <source>
        <dbReference type="Pfam" id="PF02576"/>
    </source>
</evidence>
<dbReference type="InterPro" id="IPR028989">
    <property type="entry name" value="RimP_N"/>
</dbReference>
<organism evidence="7 8">
    <name type="scientific">Pyruvatibacter mobilis</name>
    <dbReference type="NCBI Taxonomy" id="1712261"/>
    <lineage>
        <taxon>Bacteria</taxon>
        <taxon>Pseudomonadati</taxon>
        <taxon>Pseudomonadota</taxon>
        <taxon>Alphaproteobacteria</taxon>
        <taxon>Hyphomicrobiales</taxon>
        <taxon>Parvibaculaceae</taxon>
        <taxon>Pyruvatibacter</taxon>
    </lineage>
</organism>
<evidence type="ECO:0000256" key="4">
    <source>
        <dbReference type="SAM" id="MobiDB-lite"/>
    </source>
</evidence>
<feature type="compositionally biased region" description="Low complexity" evidence="4">
    <location>
        <begin position="194"/>
        <end position="209"/>
    </location>
</feature>
<reference evidence="7 8" key="1">
    <citation type="journal article" date="2016" name="Int. J. Syst. Evol. Microbiol.">
        <title>Pyruvatibacter mobilis gen. nov., sp. nov., a marine bacterium from the culture broth of Picochlorum sp. 122.</title>
        <authorList>
            <person name="Wang G."/>
            <person name="Tang M."/>
            <person name="Wu H."/>
            <person name="Dai S."/>
            <person name="Li T."/>
            <person name="Chen C."/>
            <person name="He H."/>
            <person name="Fan J."/>
            <person name="Xiang W."/>
            <person name="Li X."/>
        </authorList>
    </citation>
    <scope>NUCLEOTIDE SEQUENCE [LARGE SCALE GENOMIC DNA]</scope>
    <source>
        <strain evidence="7 8">GYP-11</strain>
    </source>
</reference>
<comment type="similarity">
    <text evidence="3">Belongs to the RimP family.</text>
</comment>
<dbReference type="PANTHER" id="PTHR33867:SF1">
    <property type="entry name" value="RIBOSOME MATURATION FACTOR RIMP"/>
    <property type="match status" value="1"/>
</dbReference>
<dbReference type="SUPFAM" id="SSF75420">
    <property type="entry name" value="YhbC-like, N-terminal domain"/>
    <property type="match status" value="1"/>
</dbReference>
<dbReference type="EMBL" id="WXYQ01000004">
    <property type="protein sequence ID" value="NBG95064.1"/>
    <property type="molecule type" value="Genomic_DNA"/>
</dbReference>
<comment type="caution">
    <text evidence="7">The sequence shown here is derived from an EMBL/GenBank/DDBJ whole genome shotgun (WGS) entry which is preliminary data.</text>
</comment>
<dbReference type="HAMAP" id="MF_01077">
    <property type="entry name" value="RimP"/>
    <property type="match status" value="1"/>
</dbReference>
<dbReference type="Pfam" id="PF17384">
    <property type="entry name" value="DUF150_C"/>
    <property type="match status" value="1"/>
</dbReference>
<dbReference type="InterPro" id="IPR035956">
    <property type="entry name" value="RimP_N_sf"/>
</dbReference>
<dbReference type="Pfam" id="PF02576">
    <property type="entry name" value="RimP_N"/>
    <property type="match status" value="1"/>
</dbReference>
<dbReference type="Gene3D" id="3.30.300.70">
    <property type="entry name" value="RimP-like superfamily, N-terminal"/>
    <property type="match status" value="1"/>
</dbReference>
<gene>
    <name evidence="3 7" type="primary">rimP</name>
    <name evidence="7" type="ORF">GTQ45_04905</name>
</gene>
<dbReference type="GO" id="GO:0005829">
    <property type="term" value="C:cytosol"/>
    <property type="evidence" value="ECO:0007669"/>
    <property type="project" value="TreeGrafter"/>
</dbReference>
<feature type="region of interest" description="Disordered" evidence="4">
    <location>
        <begin position="193"/>
        <end position="224"/>
    </location>
</feature>
<dbReference type="InterPro" id="IPR036847">
    <property type="entry name" value="RimP_C_sf"/>
</dbReference>
<dbReference type="SUPFAM" id="SSF74942">
    <property type="entry name" value="YhbC-like, C-terminal domain"/>
    <property type="match status" value="1"/>
</dbReference>
<protein>
    <recommendedName>
        <fullName evidence="3">Ribosome maturation factor RimP</fullName>
    </recommendedName>
</protein>
<evidence type="ECO:0000313" key="8">
    <source>
        <dbReference type="Proteomes" id="UP000470384"/>
    </source>
</evidence>
<dbReference type="AlphaFoldDB" id="A0A845Q9B8"/>
<dbReference type="Gene3D" id="2.30.30.180">
    <property type="entry name" value="Ribosome maturation factor RimP, C-terminal domain"/>
    <property type="match status" value="1"/>
</dbReference>
<name>A0A845Q9B8_9HYPH</name>
<evidence type="ECO:0000313" key="7">
    <source>
        <dbReference type="EMBL" id="NBG95064.1"/>
    </source>
</evidence>
<feature type="domain" description="Ribosome maturation factor RimP N-terminal" evidence="5">
    <location>
        <begin position="37"/>
        <end position="109"/>
    </location>
</feature>
<accession>A0A845Q9B8</accession>
<dbReference type="OrthoDB" id="9805006at2"/>
<dbReference type="InterPro" id="IPR028998">
    <property type="entry name" value="RimP_C"/>
</dbReference>
<comment type="function">
    <text evidence="3">Required for maturation of 30S ribosomal subunits.</text>
</comment>
<evidence type="ECO:0000256" key="1">
    <source>
        <dbReference type="ARBA" id="ARBA00022490"/>
    </source>
</evidence>
<keyword evidence="1 3" id="KW-0963">Cytoplasm</keyword>
<dbReference type="GO" id="GO:0000028">
    <property type="term" value="P:ribosomal small subunit assembly"/>
    <property type="evidence" value="ECO:0007669"/>
    <property type="project" value="TreeGrafter"/>
</dbReference>
<keyword evidence="2 3" id="KW-0690">Ribosome biogenesis</keyword>
<evidence type="ECO:0000256" key="2">
    <source>
        <dbReference type="ARBA" id="ARBA00022517"/>
    </source>
</evidence>
<dbReference type="CDD" id="cd01734">
    <property type="entry name" value="YlxS_C"/>
    <property type="match status" value="1"/>
</dbReference>
<evidence type="ECO:0000259" key="6">
    <source>
        <dbReference type="Pfam" id="PF17384"/>
    </source>
</evidence>